<comment type="caution">
    <text evidence="1">The sequence shown here is derived from an EMBL/GenBank/DDBJ whole genome shotgun (WGS) entry which is preliminary data.</text>
</comment>
<protein>
    <submittedName>
        <fullName evidence="1">Uncharacterized protein</fullName>
    </submittedName>
</protein>
<name>A0AB37UBD6_9CYAN</name>
<accession>A0AB37UBD6</accession>
<organism evidence="1 2">
    <name type="scientific">Chroococcidiopsis cubana SAG 39.79</name>
    <dbReference type="NCBI Taxonomy" id="388085"/>
    <lineage>
        <taxon>Bacteria</taxon>
        <taxon>Bacillati</taxon>
        <taxon>Cyanobacteriota</taxon>
        <taxon>Cyanophyceae</taxon>
        <taxon>Chroococcidiopsidales</taxon>
        <taxon>Chroococcidiopsidaceae</taxon>
        <taxon>Chroococcidiopsis</taxon>
    </lineage>
</organism>
<reference evidence="1 2" key="1">
    <citation type="journal article" date="2019" name="Genome Biol. Evol.">
        <title>Day and night: Metabolic profiles and evolutionary relationships of six axenic non-marine cyanobacteria.</title>
        <authorList>
            <person name="Will S.E."/>
            <person name="Henke P."/>
            <person name="Boedeker C."/>
            <person name="Huang S."/>
            <person name="Brinkmann H."/>
            <person name="Rohde M."/>
            <person name="Jarek M."/>
            <person name="Friedl T."/>
            <person name="Seufert S."/>
            <person name="Schumacher M."/>
            <person name="Overmann J."/>
            <person name="Neumann-Schaal M."/>
            <person name="Petersen J."/>
        </authorList>
    </citation>
    <scope>NUCLEOTIDE SEQUENCE [LARGE SCALE GENOMIC DNA]</scope>
    <source>
        <strain evidence="1 2">SAG 39.79</strain>
    </source>
</reference>
<sequence>MNLPQLPREPIRPELENPTDKEIWVPKWRCFCCRDTGLVGLNLVRLAIPNYDQCRDKPVACQNPRCYAGSDYRGDPNYDQRFTVGICTELDKRSREDWQRTAESHFKTIQNRVVDASRGVNLRKRDGREANRLRHRTSDEEIVANKRHELACSADPEKLEEADLSLDECEEKAYDEF</sequence>
<evidence type="ECO:0000313" key="1">
    <source>
        <dbReference type="EMBL" id="RUT01950.1"/>
    </source>
</evidence>
<evidence type="ECO:0000313" key="2">
    <source>
        <dbReference type="Proteomes" id="UP000282574"/>
    </source>
</evidence>
<dbReference type="EMBL" id="RSCK01000118">
    <property type="protein sequence ID" value="RUT01950.1"/>
    <property type="molecule type" value="Genomic_DNA"/>
</dbReference>
<gene>
    <name evidence="1" type="ORF">DSM107010_64220</name>
</gene>
<dbReference type="Proteomes" id="UP000282574">
    <property type="component" value="Unassembled WGS sequence"/>
</dbReference>
<dbReference type="RefSeq" id="WP_106167356.1">
    <property type="nucleotide sequence ID" value="NZ_JAVKZF010000009.1"/>
</dbReference>
<keyword evidence="2" id="KW-1185">Reference proteome</keyword>
<dbReference type="AlphaFoldDB" id="A0AB37UBD6"/>
<proteinExistence type="predicted"/>